<proteinExistence type="predicted"/>
<keyword evidence="2" id="KW-1185">Reference proteome</keyword>
<dbReference type="Gene3D" id="3.20.10.10">
    <property type="entry name" value="D-amino Acid Aminotransferase, subunit A, domain 2"/>
    <property type="match status" value="1"/>
</dbReference>
<gene>
    <name evidence="1" type="ORF">K7432_009600</name>
</gene>
<dbReference type="Pfam" id="PF01063">
    <property type="entry name" value="Aminotran_4"/>
    <property type="match status" value="1"/>
</dbReference>
<dbReference type="PANTHER" id="PTHR47703">
    <property type="entry name" value="D-AMINOACID AMINOTRANSFERASE-LIKE PLP-DEPENDENT ENZYMES SUPERFAMILY PROTEIN"/>
    <property type="match status" value="1"/>
</dbReference>
<accession>A0ABR2VWT1</accession>
<protein>
    <submittedName>
        <fullName evidence="1">Uncharacterized protein</fullName>
    </submittedName>
</protein>
<organism evidence="1 2">
    <name type="scientific">Basidiobolus ranarum</name>
    <dbReference type="NCBI Taxonomy" id="34480"/>
    <lineage>
        <taxon>Eukaryota</taxon>
        <taxon>Fungi</taxon>
        <taxon>Fungi incertae sedis</taxon>
        <taxon>Zoopagomycota</taxon>
        <taxon>Entomophthoromycotina</taxon>
        <taxon>Basidiobolomycetes</taxon>
        <taxon>Basidiobolales</taxon>
        <taxon>Basidiobolaceae</taxon>
        <taxon>Basidiobolus</taxon>
    </lineage>
</organism>
<dbReference type="SUPFAM" id="SSF56752">
    <property type="entry name" value="D-aminoacid aminotransferase-like PLP-dependent enzymes"/>
    <property type="match status" value="1"/>
</dbReference>
<sequence>MEELSAKFKLYKEVESLKKILVPMMRDSLCRYFELLGESKEEAKITLIVCLKDGHPLSAVHVSRLSSPKSGRCKVAVHGEPRSSPKIKDSQWVRDRQSIEEQLPLDVNEGLLYDSATGHVYEGLSSNFFAVVKDPQTGHSKVVTAPLQHVLLGTIMKVVISTCEKTGIPLEYTFPDLRDLICNQWEGAFITSTSRLVLPIETVEFADGSPSVQLGVSPTVELIRKEVEKDIYTRSHKIL</sequence>
<dbReference type="InterPro" id="IPR043132">
    <property type="entry name" value="BCAT-like_C"/>
</dbReference>
<name>A0ABR2VWT1_9FUNG</name>
<dbReference type="Proteomes" id="UP001479436">
    <property type="component" value="Unassembled WGS sequence"/>
</dbReference>
<comment type="caution">
    <text evidence="1">The sequence shown here is derived from an EMBL/GenBank/DDBJ whole genome shotgun (WGS) entry which is preliminary data.</text>
</comment>
<evidence type="ECO:0000313" key="2">
    <source>
        <dbReference type="Proteomes" id="UP001479436"/>
    </source>
</evidence>
<evidence type="ECO:0000313" key="1">
    <source>
        <dbReference type="EMBL" id="KAK9708490.1"/>
    </source>
</evidence>
<dbReference type="InterPro" id="IPR036038">
    <property type="entry name" value="Aminotransferase-like"/>
</dbReference>
<dbReference type="PANTHER" id="PTHR47703:SF2">
    <property type="entry name" value="D-AMINOACID AMINOTRANSFERASE-LIKE PLP-DEPENDENT ENZYMES SUPERFAMILY PROTEIN"/>
    <property type="match status" value="1"/>
</dbReference>
<reference evidence="1 2" key="1">
    <citation type="submission" date="2023-04" db="EMBL/GenBank/DDBJ databases">
        <title>Genome of Basidiobolus ranarum AG-B5.</title>
        <authorList>
            <person name="Stajich J.E."/>
            <person name="Carter-House D."/>
            <person name="Gryganskyi A."/>
        </authorList>
    </citation>
    <scope>NUCLEOTIDE SEQUENCE [LARGE SCALE GENOMIC DNA]</scope>
    <source>
        <strain evidence="1 2">AG-B5</strain>
    </source>
</reference>
<dbReference type="EMBL" id="JASJQH010007479">
    <property type="protein sequence ID" value="KAK9708490.1"/>
    <property type="molecule type" value="Genomic_DNA"/>
</dbReference>
<dbReference type="InterPro" id="IPR001544">
    <property type="entry name" value="Aminotrans_IV"/>
</dbReference>